<reference evidence="7 8" key="1">
    <citation type="journal article" date="2003" name="Proc. Natl. Acad. Sci. U.S.A.">
        <title>The genome sequence of Blochmannia floridanus: comparative analysis of reduced genomes.</title>
        <authorList>
            <person name="Gil R."/>
            <person name="Silva F.J."/>
            <person name="Zientz E."/>
            <person name="Delmotte F."/>
            <person name="Gonzalez-Candelas F."/>
            <person name="Latorre A."/>
            <person name="Rausell C."/>
            <person name="Kramerbeek J."/>
            <person name="Gadau J."/>
            <person name="Hoelldobler B."/>
            <person name="van Ham R.C.H.J."/>
            <person name="Gross R."/>
            <person name="Moya A."/>
        </authorList>
    </citation>
    <scope>NUCLEOTIDE SEQUENCE [LARGE SCALE GENOMIC DNA]</scope>
</reference>
<dbReference type="Gene3D" id="3.90.25.10">
    <property type="entry name" value="UDP-galactose 4-epimerase, domain 1"/>
    <property type="match status" value="1"/>
</dbReference>
<feature type="binding site" evidence="5">
    <location>
        <position position="210"/>
    </location>
    <ligand>
        <name>substrate</name>
    </ligand>
</feature>
<comment type="function">
    <text evidence="5">Catalyzes the interconversion between ADP-D-glycero-beta-D-manno-heptose and ADP-L-glycero-beta-D-manno-heptose via an epimerization at carbon 6 of the heptose.</text>
</comment>
<feature type="binding site" evidence="5">
    <location>
        <position position="273"/>
    </location>
    <ligand>
        <name>substrate</name>
    </ligand>
</feature>
<dbReference type="STRING" id="203907.Bfl607"/>
<dbReference type="EC" id="5.1.3.20" evidence="5"/>
<dbReference type="SUPFAM" id="SSF51735">
    <property type="entry name" value="NAD(P)-binding Rossmann-fold domains"/>
    <property type="match status" value="1"/>
</dbReference>
<dbReference type="GO" id="GO:0097171">
    <property type="term" value="P:ADP-L-glycero-beta-D-manno-heptose biosynthetic process"/>
    <property type="evidence" value="ECO:0007669"/>
    <property type="project" value="UniProtKB-UniPathway"/>
</dbReference>
<name>Q7U354_BLOFL</name>
<evidence type="ECO:0000256" key="3">
    <source>
        <dbReference type="ARBA" id="ARBA00023235"/>
    </source>
</evidence>
<dbReference type="KEGG" id="bfl:Bfl607"/>
<dbReference type="OrthoDB" id="9803010at2"/>
<keyword evidence="8" id="KW-1185">Reference proteome</keyword>
<keyword evidence="2 5" id="KW-0521">NADP</keyword>
<evidence type="ECO:0000256" key="2">
    <source>
        <dbReference type="ARBA" id="ARBA00022857"/>
    </source>
</evidence>
<dbReference type="HOGENOM" id="CLU_007383_1_3_6"/>
<comment type="cofactor">
    <cofactor evidence="5">
        <name>NADP(+)</name>
        <dbReference type="ChEBI" id="CHEBI:58349"/>
    </cofactor>
    <text evidence="5">Binds 1 NADP(+) per subunit.</text>
</comment>
<dbReference type="PANTHER" id="PTHR43103">
    <property type="entry name" value="NUCLEOSIDE-DIPHOSPHATE-SUGAR EPIMERASE"/>
    <property type="match status" value="1"/>
</dbReference>
<feature type="binding site" evidence="5">
    <location>
        <position position="179"/>
    </location>
    <ligand>
        <name>NADP(+)</name>
        <dbReference type="ChEBI" id="CHEBI:58349"/>
    </ligand>
</feature>
<protein>
    <recommendedName>
        <fullName evidence="5">ADP-L-glycero-D-manno-heptose-6-epimerase</fullName>
        <ecNumber evidence="5">5.1.3.20</ecNumber>
    </recommendedName>
    <alternativeName>
        <fullName evidence="5">ADP-L-glycero-beta-D-manno-heptose-6-epimerase</fullName>
        <shortName evidence="5">ADP-glyceromanno-heptose 6-epimerase</shortName>
        <shortName evidence="5">ADP-hep 6-epimerase</shortName>
        <shortName evidence="5">AGME</shortName>
    </alternativeName>
</protein>
<dbReference type="UniPathway" id="UPA00958"/>
<feature type="active site" description="Proton acceptor" evidence="5">
    <location>
        <position position="179"/>
    </location>
</feature>
<sequence>MIIVTGGAGFIGRNLIRRLNKIQRTDILVVDNLRNGKKYKNLVGLHISDYIDKHCFIKRLLNNSNYLKNIEVIFHEGACSNTYEWNGRYLMNNNYQYSKSLLNYSVENSIPFIYASSASVYGKNIYSSNTFDNNENPLNIYGYSKFLFDQYVRSVLTKVSSQVCGLRYFNVYGPYENHKGAMASIIFNIYQKIIHRKIPVLFIGSRDFKRDFIYIDDVVNINIWMWVNKISGIFDCGTGVSESFTLLADIVLKFLNYDSIQYVPMPYKIRQHYQTFTKANISYLRNIGYDFSFIKLSEGIHRYLNWLIHNN</sequence>
<dbReference type="GO" id="GO:0009244">
    <property type="term" value="P:lipopolysaccharide core region biosynthetic process"/>
    <property type="evidence" value="ECO:0007669"/>
    <property type="project" value="UniProtKB-UniPathway"/>
</dbReference>
<accession>Q7U354</accession>
<dbReference type="NCBIfam" id="TIGR02197">
    <property type="entry name" value="heptose_epim"/>
    <property type="match status" value="1"/>
</dbReference>
<feature type="binding site" evidence="5">
    <location>
        <position position="181"/>
    </location>
    <ligand>
        <name>substrate</name>
    </ligand>
</feature>
<keyword evidence="3 5" id="KW-0413">Isomerase</keyword>
<feature type="binding site" evidence="5">
    <location>
        <begin position="10"/>
        <end position="11"/>
    </location>
    <ligand>
        <name>NADP(+)</name>
        <dbReference type="ChEBI" id="CHEBI:58349"/>
    </ligand>
</feature>
<comment type="catalytic activity">
    <reaction evidence="5">
        <text>ADP-D-glycero-beta-D-manno-heptose = ADP-L-glycero-beta-D-manno-heptose</text>
        <dbReference type="Rhea" id="RHEA:17577"/>
        <dbReference type="ChEBI" id="CHEBI:59967"/>
        <dbReference type="ChEBI" id="CHEBI:61506"/>
        <dbReference type="EC" id="5.1.3.20"/>
    </reaction>
</comment>
<comment type="subunit">
    <text evidence="5">Homopentamer.</text>
</comment>
<evidence type="ECO:0000256" key="5">
    <source>
        <dbReference type="HAMAP-Rule" id="MF_01601"/>
    </source>
</evidence>
<evidence type="ECO:0000313" key="7">
    <source>
        <dbReference type="EMBL" id="CAD83282.1"/>
    </source>
</evidence>
<comment type="caution">
    <text evidence="5">Lacks conserved residue(s) required for the propagation of feature annotation.</text>
</comment>
<keyword evidence="4 5" id="KW-0119">Carbohydrate metabolism</keyword>
<comment type="pathway">
    <text evidence="5">Nucleotide-sugar biosynthesis; ADP-L-glycero-beta-D-manno-heptose biosynthesis; ADP-L-glycero-beta-D-manno-heptose from D-glycero-beta-D-manno-heptose 7-phosphate: step 4/4.</text>
</comment>
<dbReference type="UniPathway" id="UPA00356">
    <property type="reaction ID" value="UER00440"/>
</dbReference>
<feature type="binding site" evidence="5">
    <location>
        <position position="170"/>
    </location>
    <ligand>
        <name>substrate</name>
    </ligand>
</feature>
<evidence type="ECO:0000259" key="6">
    <source>
        <dbReference type="Pfam" id="PF01370"/>
    </source>
</evidence>
<evidence type="ECO:0000256" key="1">
    <source>
        <dbReference type="ARBA" id="ARBA00004713"/>
    </source>
</evidence>
<dbReference type="EMBL" id="BX248583">
    <property type="protein sequence ID" value="CAD83282.1"/>
    <property type="molecule type" value="Genomic_DNA"/>
</dbReference>
<dbReference type="eggNOG" id="COG0451">
    <property type="taxonomic scope" value="Bacteria"/>
</dbReference>
<feature type="binding site" evidence="5">
    <location>
        <begin position="31"/>
        <end position="32"/>
    </location>
    <ligand>
        <name>NADP(+)</name>
        <dbReference type="ChEBI" id="CHEBI:58349"/>
    </ligand>
</feature>
<gene>
    <name evidence="7" type="primary">rfaD</name>
    <name evidence="5" type="synonym">hldD</name>
    <name evidence="7" type="ordered locus">Bfl607</name>
</gene>
<dbReference type="GO" id="GO:0008712">
    <property type="term" value="F:ADP-glyceromanno-heptose 6-epimerase activity"/>
    <property type="evidence" value="ECO:0007669"/>
    <property type="project" value="UniProtKB-UniRule"/>
</dbReference>
<feature type="binding site" evidence="5">
    <location>
        <begin position="202"/>
        <end position="205"/>
    </location>
    <ligand>
        <name>substrate</name>
    </ligand>
</feature>
<feature type="binding site" evidence="5">
    <location>
        <position position="145"/>
    </location>
    <ligand>
        <name>NADP(+)</name>
        <dbReference type="ChEBI" id="CHEBI:58349"/>
    </ligand>
</feature>
<dbReference type="HAMAP" id="MF_01601">
    <property type="entry name" value="Heptose_epimerase"/>
    <property type="match status" value="1"/>
</dbReference>
<dbReference type="GO" id="GO:0050661">
    <property type="term" value="F:NADP binding"/>
    <property type="evidence" value="ECO:0007669"/>
    <property type="project" value="InterPro"/>
</dbReference>
<dbReference type="InterPro" id="IPR011912">
    <property type="entry name" value="Heptose_epim"/>
</dbReference>
<comment type="domain">
    <text evidence="5">Contains a large N-terminal NADP-binding domain, and a smaller C-terminal substrate-binding domain.</text>
</comment>
<evidence type="ECO:0000256" key="4">
    <source>
        <dbReference type="ARBA" id="ARBA00023277"/>
    </source>
</evidence>
<feature type="domain" description="NAD-dependent epimerase/dehydratase" evidence="6">
    <location>
        <begin position="2"/>
        <end position="228"/>
    </location>
</feature>
<feature type="active site" description="Proton acceptor" evidence="5">
    <location>
        <position position="141"/>
    </location>
</feature>
<organism evidence="7 8">
    <name type="scientific">Blochmanniella floridana</name>
    <dbReference type="NCBI Taxonomy" id="203907"/>
    <lineage>
        <taxon>Bacteria</taxon>
        <taxon>Pseudomonadati</taxon>
        <taxon>Pseudomonadota</taxon>
        <taxon>Gammaproteobacteria</taxon>
        <taxon>Enterobacterales</taxon>
        <taxon>Enterobacteriaceae</taxon>
        <taxon>ant endosymbionts</taxon>
        <taxon>Candidatus Blochmanniella</taxon>
    </lineage>
</organism>
<feature type="binding site" evidence="5">
    <location>
        <position position="93"/>
    </location>
    <ligand>
        <name>NADP(+)</name>
        <dbReference type="ChEBI" id="CHEBI:58349"/>
    </ligand>
</feature>
<evidence type="ECO:0000313" key="8">
    <source>
        <dbReference type="Proteomes" id="UP000002192"/>
    </source>
</evidence>
<dbReference type="Proteomes" id="UP000002192">
    <property type="component" value="Chromosome"/>
</dbReference>
<feature type="binding site" evidence="5">
    <location>
        <position position="38"/>
    </location>
    <ligand>
        <name>NADP(+)</name>
        <dbReference type="ChEBI" id="CHEBI:58349"/>
    </ligand>
</feature>
<feature type="binding site" evidence="5">
    <location>
        <position position="53"/>
    </location>
    <ligand>
        <name>NADP(+)</name>
        <dbReference type="ChEBI" id="CHEBI:58349"/>
    </ligand>
</feature>
<dbReference type="AlphaFoldDB" id="Q7U354"/>
<feature type="binding site" evidence="5">
    <location>
        <begin position="76"/>
        <end position="80"/>
    </location>
    <ligand>
        <name>NADP(+)</name>
        <dbReference type="ChEBI" id="CHEBI:58349"/>
    </ligand>
</feature>
<dbReference type="Pfam" id="PF01370">
    <property type="entry name" value="Epimerase"/>
    <property type="match status" value="1"/>
</dbReference>
<dbReference type="InterPro" id="IPR001509">
    <property type="entry name" value="Epimerase_deHydtase"/>
</dbReference>
<comment type="similarity">
    <text evidence="5">Belongs to the NAD(P)-dependent epimerase/dehydratase family. HldD subfamily.</text>
</comment>
<proteinExistence type="inferred from homology"/>
<dbReference type="Gene3D" id="3.40.50.720">
    <property type="entry name" value="NAD(P)-binding Rossmann-like Domain"/>
    <property type="match status" value="1"/>
</dbReference>
<feature type="binding site" evidence="5">
    <location>
        <position position="171"/>
    </location>
    <ligand>
        <name>NADP(+)</name>
        <dbReference type="ChEBI" id="CHEBI:58349"/>
    </ligand>
</feature>
<dbReference type="InterPro" id="IPR036291">
    <property type="entry name" value="NAD(P)-bd_dom_sf"/>
</dbReference>
<dbReference type="PANTHER" id="PTHR43103:SF3">
    <property type="entry name" value="ADP-L-GLYCERO-D-MANNO-HEPTOSE-6-EPIMERASE"/>
    <property type="match status" value="1"/>
</dbReference>
<comment type="pathway">
    <text evidence="1">Bacterial outer membrane biogenesis; LPS core biosynthesis.</text>
</comment>